<comment type="caution">
    <text evidence="3">The sequence shown here is derived from an EMBL/GenBank/DDBJ whole genome shotgun (WGS) entry which is preliminary data.</text>
</comment>
<protein>
    <submittedName>
        <fullName evidence="3">MOSC domain-containing protein</fullName>
    </submittedName>
</protein>
<evidence type="ECO:0000256" key="1">
    <source>
        <dbReference type="SAM" id="MobiDB-lite"/>
    </source>
</evidence>
<dbReference type="InterPro" id="IPR011037">
    <property type="entry name" value="Pyrv_Knase-like_insert_dom_sf"/>
</dbReference>
<dbReference type="Gene3D" id="2.40.33.20">
    <property type="entry name" value="PK beta-barrel domain-like"/>
    <property type="match status" value="1"/>
</dbReference>
<dbReference type="PANTHER" id="PTHR36930:SF1">
    <property type="entry name" value="MOSC DOMAIN-CONTAINING PROTEIN"/>
    <property type="match status" value="1"/>
</dbReference>
<accession>A0ABV5QZQ2</accession>
<dbReference type="RefSeq" id="WP_345491875.1">
    <property type="nucleotide sequence ID" value="NZ_BAAAWU010000001.1"/>
</dbReference>
<dbReference type="Proteomes" id="UP001589716">
    <property type="component" value="Unassembled WGS sequence"/>
</dbReference>
<feature type="domain" description="MOSC" evidence="2">
    <location>
        <begin position="59"/>
        <end position="209"/>
    </location>
</feature>
<evidence type="ECO:0000313" key="4">
    <source>
        <dbReference type="Proteomes" id="UP001589716"/>
    </source>
</evidence>
<reference evidence="3 4" key="1">
    <citation type="submission" date="2024-09" db="EMBL/GenBank/DDBJ databases">
        <authorList>
            <person name="Sun Q."/>
            <person name="Mori K."/>
        </authorList>
    </citation>
    <scope>NUCLEOTIDE SEQUENCE [LARGE SCALE GENOMIC DNA]</scope>
    <source>
        <strain evidence="3 4">JCM 4414</strain>
    </source>
</reference>
<dbReference type="EMBL" id="JBHMCT010000020">
    <property type="protein sequence ID" value="MFB9558121.1"/>
    <property type="molecule type" value="Genomic_DNA"/>
</dbReference>
<proteinExistence type="predicted"/>
<dbReference type="Pfam" id="PF03473">
    <property type="entry name" value="MOSC"/>
    <property type="match status" value="1"/>
</dbReference>
<dbReference type="InterPro" id="IPR005302">
    <property type="entry name" value="MoCF_Sase_C"/>
</dbReference>
<keyword evidence="4" id="KW-1185">Reference proteome</keyword>
<gene>
    <name evidence="3" type="ORF">ACFFTP_28535</name>
</gene>
<feature type="compositionally biased region" description="Low complexity" evidence="1">
    <location>
        <begin position="20"/>
        <end position="39"/>
    </location>
</feature>
<sequence length="221" mass="23114">MPDTPEEGTHTDAGTDIDSDTGTRTGARTGADTGTDGRGVAATGTVTTVSSNGVYSFTKPNRESITLLAGLGVEGDVHAGTTVKHRSRVAKDPTAPNLRQVHLIHSELFDDVAGAGFDVAPGELGENITTRGIDLLGLPTGTRLHLGPDAVVEVTGLRNPCAQIDNFRHGLLKRVLGRDEHGRIVRKAGIMSVVLTGGEVRPGDAIRVELPAGPHRPLEMV</sequence>
<dbReference type="PANTHER" id="PTHR36930">
    <property type="entry name" value="METAL-SULFUR CLUSTER BIOSYNTHESIS PROTEINS YUAD-RELATED"/>
    <property type="match status" value="1"/>
</dbReference>
<dbReference type="SUPFAM" id="SSF50800">
    <property type="entry name" value="PK beta-barrel domain-like"/>
    <property type="match status" value="1"/>
</dbReference>
<dbReference type="InterPro" id="IPR052716">
    <property type="entry name" value="MOSC_domain"/>
</dbReference>
<organism evidence="3 4">
    <name type="scientific">Streptomyces roseoviridis</name>
    <dbReference type="NCBI Taxonomy" id="67361"/>
    <lineage>
        <taxon>Bacteria</taxon>
        <taxon>Bacillati</taxon>
        <taxon>Actinomycetota</taxon>
        <taxon>Actinomycetes</taxon>
        <taxon>Kitasatosporales</taxon>
        <taxon>Streptomycetaceae</taxon>
        <taxon>Streptomyces</taxon>
    </lineage>
</organism>
<evidence type="ECO:0000313" key="3">
    <source>
        <dbReference type="EMBL" id="MFB9558121.1"/>
    </source>
</evidence>
<evidence type="ECO:0000259" key="2">
    <source>
        <dbReference type="PROSITE" id="PS51340"/>
    </source>
</evidence>
<dbReference type="PROSITE" id="PS51340">
    <property type="entry name" value="MOSC"/>
    <property type="match status" value="1"/>
</dbReference>
<feature type="region of interest" description="Disordered" evidence="1">
    <location>
        <begin position="1"/>
        <end position="39"/>
    </location>
</feature>
<name>A0ABV5QZQ2_9ACTN</name>